<reference evidence="3" key="1">
    <citation type="journal article" date="2019" name="Int. J. Syst. Evol. Microbiol.">
        <title>The Global Catalogue of Microorganisms (GCM) 10K type strain sequencing project: providing services to taxonomists for standard genome sequencing and annotation.</title>
        <authorList>
            <consortium name="The Broad Institute Genomics Platform"/>
            <consortium name="The Broad Institute Genome Sequencing Center for Infectious Disease"/>
            <person name="Wu L."/>
            <person name="Ma J."/>
        </authorList>
    </citation>
    <scope>NUCLEOTIDE SEQUENCE [LARGE SCALE GENOMIC DNA]</scope>
    <source>
        <strain evidence="3">JCM 18959</strain>
    </source>
</reference>
<comment type="caution">
    <text evidence="2">The sequence shown here is derived from an EMBL/GenBank/DDBJ whole genome shotgun (WGS) entry which is preliminary data.</text>
</comment>
<feature type="transmembrane region" description="Helical" evidence="1">
    <location>
        <begin position="154"/>
        <end position="176"/>
    </location>
</feature>
<proteinExistence type="predicted"/>
<accession>A0ABP9MTY1</accession>
<gene>
    <name evidence="2" type="ORF">GCM10025760_39790</name>
</gene>
<evidence type="ECO:0000313" key="2">
    <source>
        <dbReference type="EMBL" id="GAA5101235.1"/>
    </source>
</evidence>
<feature type="transmembrane region" description="Helical" evidence="1">
    <location>
        <begin position="196"/>
        <end position="218"/>
    </location>
</feature>
<dbReference type="EMBL" id="BAABKZ010000006">
    <property type="protein sequence ID" value="GAA5101235.1"/>
    <property type="molecule type" value="Genomic_DNA"/>
</dbReference>
<keyword evidence="1" id="KW-0472">Membrane</keyword>
<keyword evidence="1" id="KW-0812">Transmembrane</keyword>
<keyword evidence="1" id="KW-1133">Transmembrane helix</keyword>
<feature type="transmembrane region" description="Helical" evidence="1">
    <location>
        <begin position="81"/>
        <end position="99"/>
    </location>
</feature>
<name>A0ABP9MTY1_9MICO</name>
<organism evidence="2 3">
    <name type="scientific">Microbacterium yannicii</name>
    <dbReference type="NCBI Taxonomy" id="671622"/>
    <lineage>
        <taxon>Bacteria</taxon>
        <taxon>Bacillati</taxon>
        <taxon>Actinomycetota</taxon>
        <taxon>Actinomycetes</taxon>
        <taxon>Micrococcales</taxon>
        <taxon>Microbacteriaceae</taxon>
        <taxon>Microbacterium</taxon>
    </lineage>
</organism>
<feature type="transmembrane region" description="Helical" evidence="1">
    <location>
        <begin position="56"/>
        <end position="75"/>
    </location>
</feature>
<feature type="transmembrane region" description="Helical" evidence="1">
    <location>
        <begin position="26"/>
        <end position="49"/>
    </location>
</feature>
<keyword evidence="3" id="KW-1185">Reference proteome</keyword>
<dbReference type="Proteomes" id="UP001501407">
    <property type="component" value="Unassembled WGS sequence"/>
</dbReference>
<evidence type="ECO:0000313" key="3">
    <source>
        <dbReference type="Proteomes" id="UP001501407"/>
    </source>
</evidence>
<evidence type="ECO:0000256" key="1">
    <source>
        <dbReference type="SAM" id="Phobius"/>
    </source>
</evidence>
<protein>
    <submittedName>
        <fullName evidence="2">Uncharacterized protein</fullName>
    </submittedName>
</protein>
<sequence>MRTRAAHRGAVGSSCQTDAMVLPDVVLTAALAIFLFLALCAALVLVIVSLRKPADIPLIVAGVLVVLCLLAVTVSPVNVPLLLGLGIALLGTALAVLGGNPITRRILDVASHGRVEEGDNGGILLRAPSVPGAVAGEGSGAVREVMRGGTTIGYLERVAVVLGIIAGFPEAIAVVVALKGIGRFSELASAEARERFIIGTLASLVWACVVGALVRLAIW</sequence>